<name>W6UMW9_ECHGR</name>
<dbReference type="Gene3D" id="3.30.450.60">
    <property type="match status" value="1"/>
</dbReference>
<dbReference type="AlphaFoldDB" id="W6UMW9"/>
<comment type="caution">
    <text evidence="14">The sequence shown here is derived from an EMBL/GenBank/DDBJ whole genome shotgun (WGS) entry which is preliminary data.</text>
</comment>
<dbReference type="Pfam" id="PF01217">
    <property type="entry name" value="Clat_adaptor_s"/>
    <property type="match status" value="1"/>
</dbReference>
<dbReference type="GO" id="GO:0006886">
    <property type="term" value="P:intracellular protein transport"/>
    <property type="evidence" value="ECO:0007669"/>
    <property type="project" value="UniProtKB-UniRule"/>
</dbReference>
<evidence type="ECO:0000256" key="3">
    <source>
        <dbReference type="ARBA" id="ARBA00004600"/>
    </source>
</evidence>
<dbReference type="EMBL" id="APAU02000043">
    <property type="protein sequence ID" value="EUB59477.1"/>
    <property type="molecule type" value="Genomic_DNA"/>
</dbReference>
<evidence type="ECO:0000256" key="4">
    <source>
        <dbReference type="ARBA" id="ARBA00006972"/>
    </source>
</evidence>
<keyword evidence="7" id="KW-0333">Golgi apparatus</keyword>
<feature type="domain" description="AP complex mu/sigma subunit" evidence="13">
    <location>
        <begin position="1"/>
        <end position="151"/>
    </location>
</feature>
<accession>W6UMW9</accession>
<dbReference type="PIRSF" id="PIRSF015588">
    <property type="entry name" value="AP_complex_sigma"/>
    <property type="match status" value="1"/>
</dbReference>
<evidence type="ECO:0000256" key="5">
    <source>
        <dbReference type="ARBA" id="ARBA00022448"/>
    </source>
</evidence>
<dbReference type="RefSeq" id="XP_024350673.1">
    <property type="nucleotide sequence ID" value="XM_024494876.1"/>
</dbReference>
<evidence type="ECO:0000256" key="6">
    <source>
        <dbReference type="ARBA" id="ARBA00022927"/>
    </source>
</evidence>
<dbReference type="CTD" id="36341342"/>
<comment type="subunit">
    <text evidence="11">Adaptor protein complex 1 (AP-1) is a heterotetramer composed of two large adaptins (gamma-type subunit AP1G1 and beta-type subunit AP1B1), a medium adaptin (mu-type subunit AP1M1 or AP1M2) and a small adaptin (sigma-type subunit AP1S1 or AP1S2 or AP1S3).</text>
</comment>
<keyword evidence="8 12" id="KW-0472">Membrane</keyword>
<keyword evidence="9" id="KW-0168">Coated pit</keyword>
<evidence type="ECO:0000256" key="11">
    <source>
        <dbReference type="ARBA" id="ARBA00065677"/>
    </source>
</evidence>
<dbReference type="CDD" id="cd14831">
    <property type="entry name" value="AP1_sigma"/>
    <property type="match status" value="1"/>
</dbReference>
<evidence type="ECO:0000256" key="8">
    <source>
        <dbReference type="ARBA" id="ARBA00023136"/>
    </source>
</evidence>
<gene>
    <name evidence="14" type="ORF">EGR_05627</name>
</gene>
<reference evidence="14 15" key="1">
    <citation type="journal article" date="2013" name="Nat. Genet.">
        <title>The genome of the hydatid tapeworm Echinococcus granulosus.</title>
        <authorList>
            <person name="Zheng H."/>
            <person name="Zhang W."/>
            <person name="Zhang L."/>
            <person name="Zhang Z."/>
            <person name="Li J."/>
            <person name="Lu G."/>
            <person name="Zhu Y."/>
            <person name="Wang Y."/>
            <person name="Huang Y."/>
            <person name="Liu J."/>
            <person name="Kang H."/>
            <person name="Chen J."/>
            <person name="Wang L."/>
            <person name="Chen A."/>
            <person name="Yu S."/>
            <person name="Gao Z."/>
            <person name="Jin L."/>
            <person name="Gu W."/>
            <person name="Wang Z."/>
            <person name="Zhao L."/>
            <person name="Shi B."/>
            <person name="Wen H."/>
            <person name="Lin R."/>
            <person name="Jones M.K."/>
            <person name="Brejova B."/>
            <person name="Vinar T."/>
            <person name="Zhao G."/>
            <person name="McManus D.P."/>
            <person name="Chen Z."/>
            <person name="Zhou Y."/>
            <person name="Wang S."/>
        </authorList>
    </citation>
    <scope>NUCLEOTIDE SEQUENCE [LARGE SCALE GENOMIC DNA]</scope>
</reference>
<dbReference type="Proteomes" id="UP000019149">
    <property type="component" value="Unassembled WGS sequence"/>
</dbReference>
<dbReference type="GeneID" id="36341342"/>
<sequence>MIHFLALFSRQGKVRLQKWFISYTEKEKKSILREVMNLVLARKPKMSSFLEWKDMKLVYRRYDRQPMMSLLRYASLYFLCAIEPEDNELLTLEIIHRYVEILDKYFGNVCELDIIFHFEKAYFVLDEYLFAGEVEETGYRSIMAAVDAQDMLQEDEVPQSFFEDQSLN</sequence>
<evidence type="ECO:0000313" key="15">
    <source>
        <dbReference type="Proteomes" id="UP000019149"/>
    </source>
</evidence>
<dbReference type="InterPro" id="IPR016635">
    <property type="entry name" value="AP_complex_ssu"/>
</dbReference>
<evidence type="ECO:0000256" key="1">
    <source>
        <dbReference type="ARBA" id="ARBA00004180"/>
    </source>
</evidence>
<evidence type="ECO:0000256" key="7">
    <source>
        <dbReference type="ARBA" id="ARBA00023034"/>
    </source>
</evidence>
<dbReference type="InterPro" id="IPR022775">
    <property type="entry name" value="AP_mu_sigma_su"/>
</dbReference>
<dbReference type="InterPro" id="IPR044733">
    <property type="entry name" value="AP1_sigma"/>
</dbReference>
<dbReference type="GO" id="GO:0005905">
    <property type="term" value="C:clathrin-coated pit"/>
    <property type="evidence" value="ECO:0007669"/>
    <property type="project" value="UniProtKB-SubCell"/>
</dbReference>
<keyword evidence="10" id="KW-0968">Cytoplasmic vesicle</keyword>
<comment type="subcellular location">
    <subcellularLocation>
        <location evidence="1">Cytoplasmic vesicle membrane</location>
        <topology evidence="1">Peripheral membrane protein</topology>
        <orientation evidence="1">Cytoplasmic side</orientation>
    </subcellularLocation>
    <subcellularLocation>
        <location evidence="2">Golgi apparatus</location>
    </subcellularLocation>
    <subcellularLocation>
        <location evidence="3">Membrane</location>
        <location evidence="3">Clathrin-coated pit</location>
    </subcellularLocation>
</comment>
<protein>
    <recommendedName>
        <fullName evidence="12">AP complex subunit sigma</fullName>
    </recommendedName>
</protein>
<comment type="similarity">
    <text evidence="4 12">Belongs to the adaptor complexes small subunit family.</text>
</comment>
<proteinExistence type="inferred from homology"/>
<evidence type="ECO:0000313" key="14">
    <source>
        <dbReference type="EMBL" id="EUB59477.1"/>
    </source>
</evidence>
<organism evidence="14 15">
    <name type="scientific">Echinococcus granulosus</name>
    <name type="common">Hydatid tapeworm</name>
    <dbReference type="NCBI Taxonomy" id="6210"/>
    <lineage>
        <taxon>Eukaryota</taxon>
        <taxon>Metazoa</taxon>
        <taxon>Spiralia</taxon>
        <taxon>Lophotrochozoa</taxon>
        <taxon>Platyhelminthes</taxon>
        <taxon>Cestoda</taxon>
        <taxon>Eucestoda</taxon>
        <taxon>Cyclophyllidea</taxon>
        <taxon>Taeniidae</taxon>
        <taxon>Echinococcus</taxon>
        <taxon>Echinococcus granulosus group</taxon>
    </lineage>
</organism>
<evidence type="ECO:0000256" key="12">
    <source>
        <dbReference type="PIRNR" id="PIRNR015588"/>
    </source>
</evidence>
<evidence type="ECO:0000259" key="13">
    <source>
        <dbReference type="Pfam" id="PF01217"/>
    </source>
</evidence>
<dbReference type="OMA" id="ETMAEYM"/>
<evidence type="ECO:0000256" key="10">
    <source>
        <dbReference type="ARBA" id="ARBA00023329"/>
    </source>
</evidence>
<dbReference type="PANTHER" id="PTHR11753">
    <property type="entry name" value="ADAPTOR COMPLEXES SMALL SUBUNIT FAMILY"/>
    <property type="match status" value="1"/>
</dbReference>
<keyword evidence="15" id="KW-1185">Reference proteome</keyword>
<dbReference type="STRING" id="6210.W6UMW9"/>
<evidence type="ECO:0000256" key="9">
    <source>
        <dbReference type="ARBA" id="ARBA00023176"/>
    </source>
</evidence>
<keyword evidence="6 12" id="KW-0653">Protein transport</keyword>
<dbReference type="InterPro" id="IPR011012">
    <property type="entry name" value="Longin-like_dom_sf"/>
</dbReference>
<dbReference type="SUPFAM" id="SSF64356">
    <property type="entry name" value="SNARE-like"/>
    <property type="match status" value="1"/>
</dbReference>
<keyword evidence="5 12" id="KW-0813">Transport</keyword>
<evidence type="ECO:0000256" key="2">
    <source>
        <dbReference type="ARBA" id="ARBA00004555"/>
    </source>
</evidence>
<dbReference type="GO" id="GO:0030121">
    <property type="term" value="C:AP-1 adaptor complex"/>
    <property type="evidence" value="ECO:0007669"/>
    <property type="project" value="InterPro"/>
</dbReference>
<dbReference type="KEGG" id="egl:EGR_05627"/>
<dbReference type="GO" id="GO:0035615">
    <property type="term" value="F:clathrin adaptor activity"/>
    <property type="evidence" value="ECO:0007669"/>
    <property type="project" value="InterPro"/>
</dbReference>
<dbReference type="OrthoDB" id="371463at2759"/>
<dbReference type="FunFam" id="3.30.450.60:FF:000005">
    <property type="entry name" value="AP complex subunit sigma"/>
    <property type="match status" value="1"/>
</dbReference>